<evidence type="ECO:0000313" key="5">
    <source>
        <dbReference type="Proteomes" id="UP000261905"/>
    </source>
</evidence>
<evidence type="ECO:0000256" key="2">
    <source>
        <dbReference type="ARBA" id="ARBA00023315"/>
    </source>
</evidence>
<reference evidence="4 5" key="1">
    <citation type="submission" date="2018-08" db="EMBL/GenBank/DDBJ databases">
        <title>Paenibacillus sp. M4BSY-1, whole genome shotgun sequence.</title>
        <authorList>
            <person name="Tuo L."/>
        </authorList>
    </citation>
    <scope>NUCLEOTIDE SEQUENCE [LARGE SCALE GENOMIC DNA]</scope>
    <source>
        <strain evidence="4 5">M4BSY-1</strain>
    </source>
</reference>
<keyword evidence="5" id="KW-1185">Reference proteome</keyword>
<dbReference type="Pfam" id="PF00583">
    <property type="entry name" value="Acetyltransf_1"/>
    <property type="match status" value="1"/>
</dbReference>
<dbReference type="OrthoDB" id="9773249at2"/>
<dbReference type="InterPro" id="IPR050680">
    <property type="entry name" value="YpeA/RimI_acetyltransf"/>
</dbReference>
<accession>A0A371PH80</accession>
<dbReference type="InterPro" id="IPR016181">
    <property type="entry name" value="Acyl_CoA_acyltransferase"/>
</dbReference>
<dbReference type="CDD" id="cd04301">
    <property type="entry name" value="NAT_SF"/>
    <property type="match status" value="1"/>
</dbReference>
<keyword evidence="1 4" id="KW-0808">Transferase</keyword>
<keyword evidence="2" id="KW-0012">Acyltransferase</keyword>
<organism evidence="4 5">
    <name type="scientific">Paenibacillus paeoniae</name>
    <dbReference type="NCBI Taxonomy" id="2292705"/>
    <lineage>
        <taxon>Bacteria</taxon>
        <taxon>Bacillati</taxon>
        <taxon>Bacillota</taxon>
        <taxon>Bacilli</taxon>
        <taxon>Bacillales</taxon>
        <taxon>Paenibacillaceae</taxon>
        <taxon>Paenibacillus</taxon>
    </lineage>
</organism>
<dbReference type="Gene3D" id="3.40.630.30">
    <property type="match status" value="1"/>
</dbReference>
<dbReference type="PANTHER" id="PTHR43420:SF12">
    <property type="entry name" value="N-ACETYLTRANSFERASE DOMAIN-CONTAINING PROTEIN"/>
    <property type="match status" value="1"/>
</dbReference>
<name>A0A371PH80_9BACL</name>
<dbReference type="AlphaFoldDB" id="A0A371PH80"/>
<dbReference type="PROSITE" id="PS51186">
    <property type="entry name" value="GNAT"/>
    <property type="match status" value="1"/>
</dbReference>
<dbReference type="SUPFAM" id="SSF55729">
    <property type="entry name" value="Acyl-CoA N-acyltransferases (Nat)"/>
    <property type="match status" value="1"/>
</dbReference>
<proteinExistence type="predicted"/>
<dbReference type="InterPro" id="IPR000182">
    <property type="entry name" value="GNAT_dom"/>
</dbReference>
<dbReference type="Proteomes" id="UP000261905">
    <property type="component" value="Unassembled WGS sequence"/>
</dbReference>
<evidence type="ECO:0000313" key="4">
    <source>
        <dbReference type="EMBL" id="REK75596.1"/>
    </source>
</evidence>
<dbReference type="PANTHER" id="PTHR43420">
    <property type="entry name" value="ACETYLTRANSFERASE"/>
    <property type="match status" value="1"/>
</dbReference>
<feature type="domain" description="N-acetyltransferase" evidence="3">
    <location>
        <begin position="8"/>
        <end position="166"/>
    </location>
</feature>
<comment type="caution">
    <text evidence="4">The sequence shown here is derived from an EMBL/GenBank/DDBJ whole genome shotgun (WGS) entry which is preliminary data.</text>
</comment>
<gene>
    <name evidence="4" type="ORF">DX130_00435</name>
</gene>
<sequence length="167" mass="19164">MELAFNRIETDQQFKEVADMASEIWNEYYLSLISQEQIDYMLDKFQSVAAIADQIIHQGYQYYFVTANEENVGYIAVQLQQDKLFLSKFYMLKQHRGKGYANHAMDYIIGLGKEHGLKSLCLTVNKGNEGSVAVYKKKGFIIAREEIASIGQGYVMDDFIMEKAILS</sequence>
<protein>
    <submittedName>
        <fullName evidence="4">GNAT family N-acetyltransferase</fullName>
    </submittedName>
</protein>
<dbReference type="GO" id="GO:0016747">
    <property type="term" value="F:acyltransferase activity, transferring groups other than amino-acyl groups"/>
    <property type="evidence" value="ECO:0007669"/>
    <property type="project" value="InterPro"/>
</dbReference>
<dbReference type="EMBL" id="QUBQ01000001">
    <property type="protein sequence ID" value="REK75596.1"/>
    <property type="molecule type" value="Genomic_DNA"/>
</dbReference>
<dbReference type="RefSeq" id="WP_116041973.1">
    <property type="nucleotide sequence ID" value="NZ_QUBQ01000001.1"/>
</dbReference>
<evidence type="ECO:0000259" key="3">
    <source>
        <dbReference type="PROSITE" id="PS51186"/>
    </source>
</evidence>
<evidence type="ECO:0000256" key="1">
    <source>
        <dbReference type="ARBA" id="ARBA00022679"/>
    </source>
</evidence>